<evidence type="ECO:0000256" key="7">
    <source>
        <dbReference type="SAM" id="Phobius"/>
    </source>
</evidence>
<comment type="subcellular location">
    <subcellularLocation>
        <location evidence="1">Cell membrane</location>
        <topology evidence="1">Multi-pass membrane protein</topology>
    </subcellularLocation>
</comment>
<comment type="caution">
    <text evidence="8">The sequence shown here is derived from an EMBL/GenBank/DDBJ whole genome shotgun (WGS) entry which is preliminary data.</text>
</comment>
<sequence length="407" mass="44328">MNSQDLPDRRDEPAGAPADAAAATGAPPSAQPEKPPRRGPLRLIGRTLNKAWEGNLFSEAAEAAFWQTLSLPPLLLGLLGSLGFLGEWFGSQVVDAVRHEIMAVSETIFSADVVARIIEPTVNDILTTGRGEIVSVGFLLSLWAGSSALSSFVDAITVAHGQYGVRNEVWQRIFALLLYVATLILLIIGLPLIALGPDLLPNVFPTDWQPTVTAWVNYLYYPVVGLVTMLALTTLYKLALPRKLPWHRVLPGAVLAMVVFLVSSTGLRVYISWITTTGYTYGALAAPIAFLLFAFFIGLAVVIGAYFNAAIQDMWPAKMTRRQRRKWRRLEMERAGEHLPAEQDQLAAQPTTELPVPPGRPAQAAQPALPEHPARPEHYGENGHPPDRTDRIAQPGTTPGESGESNR</sequence>
<dbReference type="EMBL" id="SLXQ01000002">
    <property type="protein sequence ID" value="TCP55207.1"/>
    <property type="molecule type" value="Genomic_DNA"/>
</dbReference>
<evidence type="ECO:0000256" key="4">
    <source>
        <dbReference type="ARBA" id="ARBA00022989"/>
    </source>
</evidence>
<dbReference type="Proteomes" id="UP000294911">
    <property type="component" value="Unassembled WGS sequence"/>
</dbReference>
<keyword evidence="5 7" id="KW-0472">Membrane</keyword>
<feature type="transmembrane region" description="Helical" evidence="7">
    <location>
        <begin position="283"/>
        <end position="311"/>
    </location>
</feature>
<feature type="compositionally biased region" description="Basic and acidic residues" evidence="6">
    <location>
        <begin position="372"/>
        <end position="391"/>
    </location>
</feature>
<keyword evidence="4 7" id="KW-1133">Transmembrane helix</keyword>
<evidence type="ECO:0000256" key="1">
    <source>
        <dbReference type="ARBA" id="ARBA00004651"/>
    </source>
</evidence>
<feature type="compositionally biased region" description="Low complexity" evidence="6">
    <location>
        <begin position="361"/>
        <end position="371"/>
    </location>
</feature>
<keyword evidence="9" id="KW-1185">Reference proteome</keyword>
<proteinExistence type="predicted"/>
<dbReference type="PANTHER" id="PTHR30213">
    <property type="entry name" value="INNER MEMBRANE PROTEIN YHJD"/>
    <property type="match status" value="1"/>
</dbReference>
<feature type="region of interest" description="Disordered" evidence="6">
    <location>
        <begin position="334"/>
        <end position="407"/>
    </location>
</feature>
<dbReference type="InterPro" id="IPR017039">
    <property type="entry name" value="Virul_fac_BrkB"/>
</dbReference>
<feature type="compositionally biased region" description="Low complexity" evidence="6">
    <location>
        <begin position="14"/>
        <end position="32"/>
    </location>
</feature>
<dbReference type="PANTHER" id="PTHR30213:SF0">
    <property type="entry name" value="UPF0761 MEMBRANE PROTEIN YIHY"/>
    <property type="match status" value="1"/>
</dbReference>
<name>A0A4R2QZS4_9PSEU</name>
<evidence type="ECO:0000256" key="5">
    <source>
        <dbReference type="ARBA" id="ARBA00023136"/>
    </source>
</evidence>
<dbReference type="Pfam" id="PF03631">
    <property type="entry name" value="Virul_fac_BrkB"/>
    <property type="match status" value="1"/>
</dbReference>
<dbReference type="GO" id="GO:0005886">
    <property type="term" value="C:plasma membrane"/>
    <property type="evidence" value="ECO:0007669"/>
    <property type="project" value="UniProtKB-SubCell"/>
</dbReference>
<dbReference type="RefSeq" id="WP_132876559.1">
    <property type="nucleotide sequence ID" value="NZ_SLXQ01000002.1"/>
</dbReference>
<feature type="region of interest" description="Disordered" evidence="6">
    <location>
        <begin position="1"/>
        <end position="40"/>
    </location>
</feature>
<protein>
    <submittedName>
        <fullName evidence="8">Membrane protein</fullName>
    </submittedName>
</protein>
<evidence type="ECO:0000313" key="8">
    <source>
        <dbReference type="EMBL" id="TCP55207.1"/>
    </source>
</evidence>
<evidence type="ECO:0000256" key="2">
    <source>
        <dbReference type="ARBA" id="ARBA00022475"/>
    </source>
</evidence>
<gene>
    <name evidence="8" type="ORF">EV191_102419</name>
</gene>
<accession>A0A4R2QZS4</accession>
<keyword evidence="3 7" id="KW-0812">Transmembrane</keyword>
<keyword evidence="2" id="KW-1003">Cell membrane</keyword>
<feature type="compositionally biased region" description="Polar residues" evidence="6">
    <location>
        <begin position="395"/>
        <end position="407"/>
    </location>
</feature>
<dbReference type="AlphaFoldDB" id="A0A4R2QZS4"/>
<organism evidence="8 9">
    <name type="scientific">Tamaricihabitans halophyticus</name>
    <dbReference type="NCBI Taxonomy" id="1262583"/>
    <lineage>
        <taxon>Bacteria</taxon>
        <taxon>Bacillati</taxon>
        <taxon>Actinomycetota</taxon>
        <taxon>Actinomycetes</taxon>
        <taxon>Pseudonocardiales</taxon>
        <taxon>Pseudonocardiaceae</taxon>
        <taxon>Tamaricihabitans</taxon>
    </lineage>
</organism>
<feature type="transmembrane region" description="Helical" evidence="7">
    <location>
        <begin position="248"/>
        <end position="271"/>
    </location>
</feature>
<evidence type="ECO:0000313" key="9">
    <source>
        <dbReference type="Proteomes" id="UP000294911"/>
    </source>
</evidence>
<feature type="compositionally biased region" description="Basic and acidic residues" evidence="6">
    <location>
        <begin position="1"/>
        <end position="13"/>
    </location>
</feature>
<evidence type="ECO:0000256" key="3">
    <source>
        <dbReference type="ARBA" id="ARBA00022692"/>
    </source>
</evidence>
<dbReference type="OrthoDB" id="3209118at2"/>
<evidence type="ECO:0000256" key="6">
    <source>
        <dbReference type="SAM" id="MobiDB-lite"/>
    </source>
</evidence>
<feature type="transmembrane region" description="Helical" evidence="7">
    <location>
        <begin position="215"/>
        <end position="236"/>
    </location>
</feature>
<reference evidence="8 9" key="1">
    <citation type="submission" date="2019-03" db="EMBL/GenBank/DDBJ databases">
        <title>Genomic Encyclopedia of Type Strains, Phase IV (KMG-IV): sequencing the most valuable type-strain genomes for metagenomic binning, comparative biology and taxonomic classification.</title>
        <authorList>
            <person name="Goeker M."/>
        </authorList>
    </citation>
    <scope>NUCLEOTIDE SEQUENCE [LARGE SCALE GENOMIC DNA]</scope>
    <source>
        <strain evidence="8 9">DSM 45765</strain>
    </source>
</reference>
<feature type="transmembrane region" description="Helical" evidence="7">
    <location>
        <begin position="173"/>
        <end position="195"/>
    </location>
</feature>